<protein>
    <submittedName>
        <fullName evidence="10">Transcription initiation factor TFIID subunit 5</fullName>
    </submittedName>
</protein>
<dbReference type="InterPro" id="IPR020472">
    <property type="entry name" value="WD40_PAC1"/>
</dbReference>
<dbReference type="PANTHER" id="PTHR19879:SF1">
    <property type="entry name" value="CANNONBALL-RELATED"/>
    <property type="match status" value="1"/>
</dbReference>
<evidence type="ECO:0000259" key="9">
    <source>
        <dbReference type="Pfam" id="PF04494"/>
    </source>
</evidence>
<evidence type="ECO:0000313" key="10">
    <source>
        <dbReference type="EMBL" id="CCO18653.1"/>
    </source>
</evidence>
<feature type="compositionally biased region" description="Acidic residues" evidence="8">
    <location>
        <begin position="316"/>
        <end position="333"/>
    </location>
</feature>
<dbReference type="PROSITE" id="PS50082">
    <property type="entry name" value="WD_REPEATS_2"/>
    <property type="match status" value="6"/>
</dbReference>
<evidence type="ECO:0000256" key="2">
    <source>
        <dbReference type="ARBA" id="ARBA00022574"/>
    </source>
</evidence>
<dbReference type="Pfam" id="PF00400">
    <property type="entry name" value="WD40"/>
    <property type="match status" value="5"/>
</dbReference>
<proteinExistence type="predicted"/>
<dbReference type="GO" id="GO:0016251">
    <property type="term" value="F:RNA polymerase II general transcription initiation factor activity"/>
    <property type="evidence" value="ECO:0007669"/>
    <property type="project" value="TreeGrafter"/>
</dbReference>
<dbReference type="RefSeq" id="XP_007510308.1">
    <property type="nucleotide sequence ID" value="XM_007510246.1"/>
</dbReference>
<keyword evidence="6" id="KW-0539">Nucleus</keyword>
<feature type="repeat" description="WD" evidence="7">
    <location>
        <begin position="542"/>
        <end position="583"/>
    </location>
</feature>
<dbReference type="InterPro" id="IPR019775">
    <property type="entry name" value="WD40_repeat_CS"/>
</dbReference>
<dbReference type="PROSITE" id="PS50294">
    <property type="entry name" value="WD_REPEATS_REGION"/>
    <property type="match status" value="5"/>
</dbReference>
<feature type="compositionally biased region" description="Acidic residues" evidence="8">
    <location>
        <begin position="445"/>
        <end position="458"/>
    </location>
</feature>
<dbReference type="GO" id="GO:0005669">
    <property type="term" value="C:transcription factor TFIID complex"/>
    <property type="evidence" value="ECO:0007669"/>
    <property type="project" value="TreeGrafter"/>
</dbReference>
<keyword evidence="5" id="KW-0804">Transcription</keyword>
<dbReference type="SUPFAM" id="SSF160897">
    <property type="entry name" value="Taf5 N-terminal domain-like"/>
    <property type="match status" value="1"/>
</dbReference>
<dbReference type="CDD" id="cd00200">
    <property type="entry name" value="WD40"/>
    <property type="match status" value="1"/>
</dbReference>
<keyword evidence="4" id="KW-0805">Transcription regulation</keyword>
<feature type="repeat" description="WD" evidence="7">
    <location>
        <begin position="408"/>
        <end position="449"/>
    </location>
</feature>
<dbReference type="Pfam" id="PF04494">
    <property type="entry name" value="TFIID_NTD2"/>
    <property type="match status" value="1"/>
</dbReference>
<dbReference type="InterPro" id="IPR015943">
    <property type="entry name" value="WD40/YVTN_repeat-like_dom_sf"/>
</dbReference>
<dbReference type="InterPro" id="IPR036322">
    <property type="entry name" value="WD40_repeat_dom_sf"/>
</dbReference>
<evidence type="ECO:0000313" key="11">
    <source>
        <dbReference type="Proteomes" id="UP000198341"/>
    </source>
</evidence>
<dbReference type="STRING" id="41875.K8FAK9"/>
<comment type="subcellular location">
    <subcellularLocation>
        <location evidence="1">Nucleus</location>
    </subcellularLocation>
</comment>
<dbReference type="OrthoDB" id="674604at2759"/>
<feature type="repeat" description="WD" evidence="7">
    <location>
        <begin position="626"/>
        <end position="667"/>
    </location>
</feature>
<feature type="domain" description="TFIID subunit TAF5 NTD2" evidence="9">
    <location>
        <begin position="87"/>
        <end position="215"/>
    </location>
</feature>
<keyword evidence="11" id="KW-1185">Reference proteome</keyword>
<evidence type="ECO:0000256" key="3">
    <source>
        <dbReference type="ARBA" id="ARBA00022737"/>
    </source>
</evidence>
<dbReference type="KEGG" id="bpg:Bathy11g02410"/>
<feature type="region of interest" description="Disordered" evidence="8">
    <location>
        <begin position="439"/>
        <end position="484"/>
    </location>
</feature>
<organism evidence="10 11">
    <name type="scientific">Bathycoccus prasinos</name>
    <dbReference type="NCBI Taxonomy" id="41875"/>
    <lineage>
        <taxon>Eukaryota</taxon>
        <taxon>Viridiplantae</taxon>
        <taxon>Chlorophyta</taxon>
        <taxon>Mamiellophyceae</taxon>
        <taxon>Mamiellales</taxon>
        <taxon>Bathycoccaceae</taxon>
        <taxon>Bathycoccus</taxon>
    </lineage>
</organism>
<accession>K8FAK9</accession>
<dbReference type="PRINTS" id="PR00320">
    <property type="entry name" value="GPROTEINBRPT"/>
</dbReference>
<feature type="repeat" description="WD" evidence="7">
    <location>
        <begin position="500"/>
        <end position="532"/>
    </location>
</feature>
<dbReference type="Gene3D" id="2.130.10.10">
    <property type="entry name" value="YVTN repeat-like/Quinoprotein amine dehydrogenase"/>
    <property type="match status" value="2"/>
</dbReference>
<keyword evidence="3" id="KW-0677">Repeat</keyword>
<name>K8FAK9_9CHLO</name>
<dbReference type="EMBL" id="FO082268">
    <property type="protein sequence ID" value="CCO18653.1"/>
    <property type="molecule type" value="Genomic_DNA"/>
</dbReference>
<evidence type="ECO:0000256" key="8">
    <source>
        <dbReference type="SAM" id="MobiDB-lite"/>
    </source>
</evidence>
<dbReference type="PROSITE" id="PS00678">
    <property type="entry name" value="WD_REPEATS_1"/>
    <property type="match status" value="2"/>
</dbReference>
<gene>
    <name evidence="10" type="ordered locus">Bathy11g02410</name>
</gene>
<dbReference type="GeneID" id="19012921"/>
<dbReference type="Gene3D" id="1.25.40.500">
    <property type="entry name" value="TFIID subunit TAF5, NTD2 domain"/>
    <property type="match status" value="1"/>
</dbReference>
<dbReference type="PANTHER" id="PTHR19879">
    <property type="entry name" value="TRANSCRIPTION INITIATION FACTOR TFIID"/>
    <property type="match status" value="1"/>
</dbReference>
<feature type="repeat" description="WD" evidence="7">
    <location>
        <begin position="668"/>
        <end position="701"/>
    </location>
</feature>
<dbReference type="eggNOG" id="KOG0263">
    <property type="taxonomic scope" value="Eukaryota"/>
</dbReference>
<dbReference type="InterPro" id="IPR001680">
    <property type="entry name" value="WD40_rpt"/>
</dbReference>
<evidence type="ECO:0000256" key="6">
    <source>
        <dbReference type="ARBA" id="ARBA00023242"/>
    </source>
</evidence>
<feature type="repeat" description="WD" evidence="7">
    <location>
        <begin position="584"/>
        <end position="625"/>
    </location>
</feature>
<dbReference type="SMART" id="SM00320">
    <property type="entry name" value="WD40"/>
    <property type="match status" value="6"/>
</dbReference>
<dbReference type="SUPFAM" id="SSF50978">
    <property type="entry name" value="WD40 repeat-like"/>
    <property type="match status" value="1"/>
</dbReference>
<dbReference type="Proteomes" id="UP000198341">
    <property type="component" value="Chromosome 11"/>
</dbReference>
<evidence type="ECO:0000256" key="7">
    <source>
        <dbReference type="PROSITE-ProRule" id="PRU00221"/>
    </source>
</evidence>
<evidence type="ECO:0000256" key="4">
    <source>
        <dbReference type="ARBA" id="ARBA00023015"/>
    </source>
</evidence>
<dbReference type="InterPro" id="IPR007582">
    <property type="entry name" value="TFIID_NTD2"/>
</dbReference>
<dbReference type="GO" id="GO:0006367">
    <property type="term" value="P:transcription initiation at RNA polymerase II promoter"/>
    <property type="evidence" value="ECO:0007669"/>
    <property type="project" value="TreeGrafter"/>
</dbReference>
<dbReference type="AlphaFoldDB" id="K8FAK9"/>
<feature type="region of interest" description="Disordered" evidence="8">
    <location>
        <begin position="308"/>
        <end position="333"/>
    </location>
</feature>
<sequence length="756" mass="84338">MTATTGDKSGREKESIRQPLDTVVLKYLQKRGFKNAERALVVDAKLQKDATSSMSLVALGADAALSDLLVLHSVEDDFEEEGGKFNAEQVLDGYARVRDWIFGALDMYKPELLRVLFPMFVHCYLTLVKKNKVEESRDFFARFHEDHVRAHCDDIRGLSGVALPEHVETDPCAMKFIKHKFSIEMCFQSFDLLVRFLRASDGNGATKCLAILNENVGVKITQRDSPSMFVEEEEEKSIDAVFSGVVTGETTASIAAYNSGPGRFGLLEQSLEIKAEKAFREIEAKHEEAIKREDARVAAYKPKKIYKKRKKKGSDSENDDDEDDDDKEEKILDEETIEVDGYKVLKRREIDVPNVPPTISRLRNPRLVESEIPIPEYDYDDGLRALEDFSNRVKVTSDNLPSCCFFTFTHAEGKLICASMSPDVEKVVGGFSDSVVRTWDLTSGENDDEEDNEEDDEKEVGGKEMADGGTTTETGENKEKTKKVYKRGDKIGKSMKVKEFIGHSAPVHDVQYSPDGIYLLSVSRDCTARMWSCELEIPLCAYKGHQTPIWCAKWASCGNYFATGSHDRTCRIWTTELSSPIRAFCGHIGDVDCVAWHPNSNYVATGSSDRTVRLWDVSTGRCTRLFAGHTSGVTALAFSPDGQSISTADDSGIIHSWDLDSARCFKTMLGHENAVYSLDYSGGGGEILASAGADDTVRIWDHKDGLESVVTGIIPKIAPTKTFRTKNCPVVNAQFTRRNLLLAFGSRRMPVYHHIN</sequence>
<keyword evidence="2 7" id="KW-0853">WD repeat</keyword>
<reference evidence="10 11" key="1">
    <citation type="submission" date="2011-10" db="EMBL/GenBank/DDBJ databases">
        <authorList>
            <person name="Genoscope - CEA"/>
        </authorList>
    </citation>
    <scope>NUCLEOTIDE SEQUENCE [LARGE SCALE GENOMIC DNA]</scope>
    <source>
        <strain evidence="10 11">RCC 1105</strain>
    </source>
</reference>
<evidence type="ECO:0000256" key="5">
    <source>
        <dbReference type="ARBA" id="ARBA00023163"/>
    </source>
</evidence>
<dbReference type="InterPro" id="IPR037264">
    <property type="entry name" value="TFIID_NTD2_sf"/>
</dbReference>
<evidence type="ECO:0000256" key="1">
    <source>
        <dbReference type="ARBA" id="ARBA00004123"/>
    </source>
</evidence>
<dbReference type="CDD" id="cd08044">
    <property type="entry name" value="TAF5_NTD2"/>
    <property type="match status" value="1"/>
</dbReference>